<feature type="transmembrane region" description="Helical" evidence="8">
    <location>
        <begin position="316"/>
        <end position="333"/>
    </location>
</feature>
<keyword evidence="5 8" id="KW-0812">Transmembrane</keyword>
<evidence type="ECO:0000256" key="3">
    <source>
        <dbReference type="ARBA" id="ARBA00022448"/>
    </source>
</evidence>
<name>A0ABT8JTD3_9BACL</name>
<feature type="transmembrane region" description="Helical" evidence="8">
    <location>
        <begin position="251"/>
        <end position="275"/>
    </location>
</feature>
<keyword evidence="7 8" id="KW-0472">Membrane</keyword>
<accession>A0ABT8JTD3</accession>
<reference evidence="9" key="1">
    <citation type="submission" date="2023-03" db="EMBL/GenBank/DDBJ databases">
        <title>MT1 and MT2 Draft Genomes of Novel Species.</title>
        <authorList>
            <person name="Venkateswaran K."/>
        </authorList>
    </citation>
    <scope>NUCLEOTIDE SEQUENCE</scope>
    <source>
        <strain evidence="9">F6_3S_P_2</strain>
    </source>
</reference>
<feature type="transmembrane region" description="Helical" evidence="8">
    <location>
        <begin position="166"/>
        <end position="185"/>
    </location>
</feature>
<evidence type="ECO:0000313" key="10">
    <source>
        <dbReference type="Proteomes" id="UP001175097"/>
    </source>
</evidence>
<evidence type="ECO:0000256" key="2">
    <source>
        <dbReference type="ARBA" id="ARBA00007998"/>
    </source>
</evidence>
<dbReference type="PANTHER" id="PTHR34975">
    <property type="entry name" value="SPORE GERMINATION PROTEIN A2"/>
    <property type="match status" value="1"/>
</dbReference>
<proteinExistence type="inferred from homology"/>
<comment type="caution">
    <text evidence="9">The sequence shown here is derived from an EMBL/GenBank/DDBJ whole genome shotgun (WGS) entry which is preliminary data.</text>
</comment>
<evidence type="ECO:0000256" key="1">
    <source>
        <dbReference type="ARBA" id="ARBA00004141"/>
    </source>
</evidence>
<protein>
    <submittedName>
        <fullName evidence="9">GerAB/ArcD/ProY family transporter</fullName>
    </submittedName>
</protein>
<gene>
    <name evidence="9" type="ORF">P5G49_09055</name>
</gene>
<feature type="transmembrane region" description="Helical" evidence="8">
    <location>
        <begin position="206"/>
        <end position="231"/>
    </location>
</feature>
<feature type="transmembrane region" description="Helical" evidence="8">
    <location>
        <begin position="287"/>
        <end position="304"/>
    </location>
</feature>
<evidence type="ECO:0000256" key="4">
    <source>
        <dbReference type="ARBA" id="ARBA00022544"/>
    </source>
</evidence>
<evidence type="ECO:0000256" key="6">
    <source>
        <dbReference type="ARBA" id="ARBA00022989"/>
    </source>
</evidence>
<dbReference type="Proteomes" id="UP001175097">
    <property type="component" value="Unassembled WGS sequence"/>
</dbReference>
<dbReference type="RefSeq" id="WP_301243225.1">
    <property type="nucleotide sequence ID" value="NZ_JAROCC010000006.1"/>
</dbReference>
<dbReference type="PANTHER" id="PTHR34975:SF2">
    <property type="entry name" value="SPORE GERMINATION PROTEIN A2"/>
    <property type="match status" value="1"/>
</dbReference>
<feature type="transmembrane region" description="Helical" evidence="8">
    <location>
        <begin position="37"/>
        <end position="56"/>
    </location>
</feature>
<keyword evidence="6 8" id="KW-1133">Transmembrane helix</keyword>
<dbReference type="Pfam" id="PF03845">
    <property type="entry name" value="Spore_permease"/>
    <property type="match status" value="1"/>
</dbReference>
<organism evidence="9 10">
    <name type="scientific">Sporosarcina highlanderae</name>
    <dbReference type="NCBI Taxonomy" id="3035916"/>
    <lineage>
        <taxon>Bacteria</taxon>
        <taxon>Bacillati</taxon>
        <taxon>Bacillota</taxon>
        <taxon>Bacilli</taxon>
        <taxon>Bacillales</taxon>
        <taxon>Caryophanaceae</taxon>
        <taxon>Sporosarcina</taxon>
    </lineage>
</organism>
<evidence type="ECO:0000313" key="9">
    <source>
        <dbReference type="EMBL" id="MDN4607637.1"/>
    </source>
</evidence>
<keyword evidence="10" id="KW-1185">Reference proteome</keyword>
<sequence length="339" mass="40233">MMFTLSRIQFFLLLFVFQTGTVFLSFQSRLIDVSGTNSWVLFILAGLLHYLQLFLFEKFHKRFNPGPFVSHLYIVYWFFIIVSFLAYINYTIAIWLFPNTPQIVTMAFMVGVSLYANTRKPETLINLPVIILPMIPFFVLFLFMALPELVWTYLFPIDVTDYKSMLKGLFFVQATFIGVEMFLFLRKYVKADEKVNGKPLFIYQSIWFLFFFTGLIFVLLFFPLNGFKFVTEPLLYLLKFQKVTFVERLDLFFLFIWISWSIITISIYIFMCIHVRKTHYKSPSNRFIILFHVLIVITSTFLATKDRIEIIRQVSIYAHIVFSVFFPAVVILMNRRGKQ</sequence>
<feature type="transmembrane region" description="Helical" evidence="8">
    <location>
        <begin position="68"/>
        <end position="88"/>
    </location>
</feature>
<dbReference type="EMBL" id="JAROCC010000006">
    <property type="protein sequence ID" value="MDN4607637.1"/>
    <property type="molecule type" value="Genomic_DNA"/>
</dbReference>
<comment type="similarity">
    <text evidence="2">Belongs to the amino acid-polyamine-organocation (APC) superfamily. Spore germination protein (SGP) (TC 2.A.3.9) family.</text>
</comment>
<comment type="subcellular location">
    <subcellularLocation>
        <location evidence="1">Membrane</location>
        <topology evidence="1">Multi-pass membrane protein</topology>
    </subcellularLocation>
</comment>
<evidence type="ECO:0000256" key="5">
    <source>
        <dbReference type="ARBA" id="ARBA00022692"/>
    </source>
</evidence>
<keyword evidence="4" id="KW-0309">Germination</keyword>
<evidence type="ECO:0000256" key="8">
    <source>
        <dbReference type="SAM" id="Phobius"/>
    </source>
</evidence>
<feature type="transmembrane region" description="Helical" evidence="8">
    <location>
        <begin position="123"/>
        <end position="146"/>
    </location>
</feature>
<dbReference type="InterPro" id="IPR004761">
    <property type="entry name" value="Spore_GerAB"/>
</dbReference>
<keyword evidence="3" id="KW-0813">Transport</keyword>
<evidence type="ECO:0000256" key="7">
    <source>
        <dbReference type="ARBA" id="ARBA00023136"/>
    </source>
</evidence>